<dbReference type="SUPFAM" id="SSF51430">
    <property type="entry name" value="NAD(P)-linked oxidoreductase"/>
    <property type="match status" value="1"/>
</dbReference>
<proteinExistence type="predicted"/>
<name>A0A9P7KBU9_9AGAR</name>
<evidence type="ECO:0000313" key="3">
    <source>
        <dbReference type="EMBL" id="KAG5646166.1"/>
    </source>
</evidence>
<keyword evidence="4" id="KW-1185">Reference proteome</keyword>
<dbReference type="EMBL" id="JABCKV010000025">
    <property type="protein sequence ID" value="KAG5646166.1"/>
    <property type="molecule type" value="Genomic_DNA"/>
</dbReference>
<gene>
    <name evidence="3" type="ORF">DXG03_004219</name>
</gene>
<evidence type="ECO:0000256" key="1">
    <source>
        <dbReference type="SAM" id="MobiDB-lite"/>
    </source>
</evidence>
<feature type="region of interest" description="Disordered" evidence="1">
    <location>
        <begin position="1"/>
        <end position="23"/>
    </location>
</feature>
<protein>
    <recommendedName>
        <fullName evidence="2">NADP-dependent oxidoreductase domain-containing protein</fullName>
    </recommendedName>
</protein>
<comment type="caution">
    <text evidence="3">The sequence shown here is derived from an EMBL/GenBank/DDBJ whole genome shotgun (WGS) entry which is preliminary data.</text>
</comment>
<feature type="domain" description="NADP-dependent oxidoreductase" evidence="2">
    <location>
        <begin position="112"/>
        <end position="165"/>
    </location>
</feature>
<evidence type="ECO:0000313" key="4">
    <source>
        <dbReference type="Proteomes" id="UP000775547"/>
    </source>
</evidence>
<evidence type="ECO:0000259" key="2">
    <source>
        <dbReference type="Pfam" id="PF00248"/>
    </source>
</evidence>
<dbReference type="InterPro" id="IPR020471">
    <property type="entry name" value="AKR"/>
</dbReference>
<organism evidence="3 4">
    <name type="scientific">Asterophora parasitica</name>
    <dbReference type="NCBI Taxonomy" id="117018"/>
    <lineage>
        <taxon>Eukaryota</taxon>
        <taxon>Fungi</taxon>
        <taxon>Dikarya</taxon>
        <taxon>Basidiomycota</taxon>
        <taxon>Agaricomycotina</taxon>
        <taxon>Agaricomycetes</taxon>
        <taxon>Agaricomycetidae</taxon>
        <taxon>Agaricales</taxon>
        <taxon>Tricholomatineae</taxon>
        <taxon>Lyophyllaceae</taxon>
        <taxon>Asterophora</taxon>
    </lineage>
</organism>
<dbReference type="GO" id="GO:0016491">
    <property type="term" value="F:oxidoreductase activity"/>
    <property type="evidence" value="ECO:0007669"/>
    <property type="project" value="InterPro"/>
</dbReference>
<dbReference type="Gene3D" id="3.20.20.100">
    <property type="entry name" value="NADP-dependent oxidoreductase domain"/>
    <property type="match status" value="1"/>
</dbReference>
<dbReference type="InterPro" id="IPR036812">
    <property type="entry name" value="NAD(P)_OxRdtase_dom_sf"/>
</dbReference>
<dbReference type="InterPro" id="IPR018170">
    <property type="entry name" value="Aldo/ket_reductase_CS"/>
</dbReference>
<dbReference type="PROSITE" id="PS00062">
    <property type="entry name" value="ALDOKETO_REDUCTASE_2"/>
    <property type="match status" value="1"/>
</dbReference>
<dbReference type="Pfam" id="PF00248">
    <property type="entry name" value="Aldo_ket_red"/>
    <property type="match status" value="1"/>
</dbReference>
<dbReference type="AlphaFoldDB" id="A0A9P7KBU9"/>
<reference evidence="3" key="2">
    <citation type="submission" date="2021-10" db="EMBL/GenBank/DDBJ databases">
        <title>Phylogenomics reveals ancestral predisposition of the termite-cultivated fungus Termitomyces towards a domesticated lifestyle.</title>
        <authorList>
            <person name="Auxier B."/>
            <person name="Grum-Grzhimaylo A."/>
            <person name="Cardenas M.E."/>
            <person name="Lodge J.D."/>
            <person name="Laessoe T."/>
            <person name="Pedersen O."/>
            <person name="Smith M.E."/>
            <person name="Kuyper T.W."/>
            <person name="Franco-Molano E.A."/>
            <person name="Baroni T.J."/>
            <person name="Aanen D.K."/>
        </authorList>
    </citation>
    <scope>NUCLEOTIDE SEQUENCE</scope>
    <source>
        <strain evidence="3">AP01</strain>
        <tissue evidence="3">Mycelium</tissue>
    </source>
</reference>
<dbReference type="InterPro" id="IPR023210">
    <property type="entry name" value="NADP_OxRdtase_dom"/>
</dbReference>
<dbReference type="OrthoDB" id="416253at2759"/>
<sequence length="188" mass="20384">MAGSLKSFNERSTTTGTLANLPGNNPVQDKCYEDYFDAEIPAILSPVFVYNGSGVSPPVGTIAVPPTASITTHTPRGTCVTKGASMPSFVSLSRSRLLFLSISLDGTVKVREDVNFNETWAELEKIYEIGKAKAIGVSNFSIKTLEELFTTAKVIPAVNQIESTCATPDIGESEEYKLTREPHNHARR</sequence>
<accession>A0A9P7KBU9</accession>
<dbReference type="PANTHER" id="PTHR11732">
    <property type="entry name" value="ALDO/KETO REDUCTASE"/>
    <property type="match status" value="1"/>
</dbReference>
<dbReference type="Proteomes" id="UP000775547">
    <property type="component" value="Unassembled WGS sequence"/>
</dbReference>
<reference evidence="3" key="1">
    <citation type="submission" date="2020-07" db="EMBL/GenBank/DDBJ databases">
        <authorList>
            <person name="Nieuwenhuis M."/>
            <person name="Van De Peppel L.J.J."/>
        </authorList>
    </citation>
    <scope>NUCLEOTIDE SEQUENCE</scope>
    <source>
        <strain evidence="3">AP01</strain>
        <tissue evidence="3">Mycelium</tissue>
    </source>
</reference>